<dbReference type="Proteomes" id="UP000604046">
    <property type="component" value="Unassembled WGS sequence"/>
</dbReference>
<evidence type="ECO:0000313" key="2">
    <source>
        <dbReference type="EMBL" id="CAE7365145.1"/>
    </source>
</evidence>
<dbReference type="EMBL" id="CAJNDS010002190">
    <property type="protein sequence ID" value="CAE7365145.1"/>
    <property type="molecule type" value="Genomic_DNA"/>
</dbReference>
<feature type="region of interest" description="Disordered" evidence="1">
    <location>
        <begin position="20"/>
        <end position="73"/>
    </location>
</feature>
<evidence type="ECO:0000256" key="1">
    <source>
        <dbReference type="SAM" id="MobiDB-lite"/>
    </source>
</evidence>
<protein>
    <submittedName>
        <fullName evidence="2">Uncharacterized protein</fullName>
    </submittedName>
</protein>
<reference evidence="2" key="1">
    <citation type="submission" date="2021-02" db="EMBL/GenBank/DDBJ databases">
        <authorList>
            <person name="Dougan E. K."/>
            <person name="Rhodes N."/>
            <person name="Thang M."/>
            <person name="Chan C."/>
        </authorList>
    </citation>
    <scope>NUCLEOTIDE SEQUENCE</scope>
</reference>
<sequence length="280" mass="31139">MLANSNFMVSFPLEGEQRRKVGNLLPCQDSGSDSDSSSSSVAPPEMVVAEGSSSGSESGKRPAAAAARGTRGKTLADREKLGILKPADWTKEDLGSKFRGVLQKRHLLQGFKAMVIAQEPHNKWAPGAEQREVHYHMKMASPFARAKMCADLGAEGCKGFFTFPRAGWASYLAYVLLPLAKKLQKDLDPCPMFWPPSFTKEKALEVIKQVEARMLRRNSADVQQQIKSSQKKTGESKRRRTLSFSESDYVVENGCVDEGDVWRLAKRLKTSGEDMMWNYL</sequence>
<dbReference type="OrthoDB" id="411036at2759"/>
<feature type="compositionally biased region" description="Low complexity" evidence="1">
    <location>
        <begin position="29"/>
        <end position="40"/>
    </location>
</feature>
<organism evidence="2 3">
    <name type="scientific">Symbiodinium natans</name>
    <dbReference type="NCBI Taxonomy" id="878477"/>
    <lineage>
        <taxon>Eukaryota</taxon>
        <taxon>Sar</taxon>
        <taxon>Alveolata</taxon>
        <taxon>Dinophyceae</taxon>
        <taxon>Suessiales</taxon>
        <taxon>Symbiodiniaceae</taxon>
        <taxon>Symbiodinium</taxon>
    </lineage>
</organism>
<gene>
    <name evidence="2" type="ORF">SNAT2548_LOCUS19782</name>
</gene>
<feature type="compositionally biased region" description="Low complexity" evidence="1">
    <location>
        <begin position="50"/>
        <end position="67"/>
    </location>
</feature>
<dbReference type="AlphaFoldDB" id="A0A812PV80"/>
<accession>A0A812PV80</accession>
<evidence type="ECO:0000313" key="3">
    <source>
        <dbReference type="Proteomes" id="UP000604046"/>
    </source>
</evidence>
<keyword evidence="3" id="KW-1185">Reference proteome</keyword>
<proteinExistence type="predicted"/>
<name>A0A812PV80_9DINO</name>
<comment type="caution">
    <text evidence="2">The sequence shown here is derived from an EMBL/GenBank/DDBJ whole genome shotgun (WGS) entry which is preliminary data.</text>
</comment>